<keyword evidence="2" id="KW-1185">Reference proteome</keyword>
<sequence>MKLNQYNYTKNNIKNKNNILKLNQYNLTKINIKNKNNILKSKKNNCNEINNLQTIYPITPSILYPSPFPSSGNKGVPLPPDLYTMILSPILSSLSSSDISIKKLDNLDYFP</sequence>
<dbReference type="AlphaFoldDB" id="A0ABD4TEU1"/>
<dbReference type="EMBL" id="VOTZ01000001">
    <property type="protein sequence ID" value="MCQ1537537.1"/>
    <property type="molecule type" value="Genomic_DNA"/>
</dbReference>
<evidence type="ECO:0000313" key="2">
    <source>
        <dbReference type="Proteomes" id="UP001524383"/>
    </source>
</evidence>
<name>A0ABD4TEU1_9EURY</name>
<gene>
    <name evidence="1" type="ORF">FTO68_00815</name>
</gene>
<dbReference type="RefSeq" id="WP_255331445.1">
    <property type="nucleotide sequence ID" value="NZ_VOTZ01000001.1"/>
</dbReference>
<comment type="caution">
    <text evidence="1">The sequence shown here is derived from an EMBL/GenBank/DDBJ whole genome shotgun (WGS) entry which is preliminary data.</text>
</comment>
<protein>
    <submittedName>
        <fullName evidence="1">Uncharacterized protein</fullName>
    </submittedName>
</protein>
<dbReference type="Proteomes" id="UP001524383">
    <property type="component" value="Unassembled WGS sequence"/>
</dbReference>
<reference evidence="1 2" key="1">
    <citation type="submission" date="2019-08" db="EMBL/GenBank/DDBJ databases">
        <authorList>
            <person name="Chen S.-C."/>
            <person name="Lai M.-C."/>
            <person name="You Y.-T."/>
        </authorList>
    </citation>
    <scope>NUCLEOTIDE SEQUENCE [LARGE SCALE GENOMIC DNA]</scope>
    <source>
        <strain evidence="1 2">P2F9704a</strain>
    </source>
</reference>
<organism evidence="1 2">
    <name type="scientific">Methanocalculus taiwanensis</name>
    <dbReference type="NCBI Taxonomy" id="106207"/>
    <lineage>
        <taxon>Archaea</taxon>
        <taxon>Methanobacteriati</taxon>
        <taxon>Methanobacteriota</taxon>
        <taxon>Stenosarchaea group</taxon>
        <taxon>Methanomicrobia</taxon>
        <taxon>Methanomicrobiales</taxon>
        <taxon>Methanocalculaceae</taxon>
        <taxon>Methanocalculus</taxon>
    </lineage>
</organism>
<evidence type="ECO:0000313" key="1">
    <source>
        <dbReference type="EMBL" id="MCQ1537537.1"/>
    </source>
</evidence>
<accession>A0ABD4TEU1</accession>
<proteinExistence type="predicted"/>